<comment type="similarity">
    <text evidence="11">Belongs to the Thz kinase family.</text>
</comment>
<evidence type="ECO:0000256" key="6">
    <source>
        <dbReference type="ARBA" id="ARBA00022741"/>
    </source>
</evidence>
<evidence type="ECO:0000313" key="13">
    <source>
        <dbReference type="Proteomes" id="UP000269019"/>
    </source>
</evidence>
<feature type="binding site" evidence="11">
    <location>
        <position position="126"/>
    </location>
    <ligand>
        <name>ATP</name>
        <dbReference type="ChEBI" id="CHEBI:30616"/>
    </ligand>
</feature>
<dbReference type="GO" id="GO:0009229">
    <property type="term" value="P:thiamine diphosphate biosynthetic process"/>
    <property type="evidence" value="ECO:0007669"/>
    <property type="project" value="UniProtKB-UniRule"/>
</dbReference>
<dbReference type="NCBIfam" id="NF006830">
    <property type="entry name" value="PRK09355.1"/>
    <property type="match status" value="1"/>
</dbReference>
<dbReference type="Gene3D" id="3.40.1190.20">
    <property type="match status" value="1"/>
</dbReference>
<evidence type="ECO:0000256" key="1">
    <source>
        <dbReference type="ARBA" id="ARBA00001771"/>
    </source>
</evidence>
<dbReference type="EMBL" id="CP033896">
    <property type="protein sequence ID" value="AZA13521.1"/>
    <property type="molecule type" value="Genomic_DNA"/>
</dbReference>
<dbReference type="KEGG" id="ccho:CCHOA_05605"/>
<dbReference type="CDD" id="cd01170">
    <property type="entry name" value="THZ_kinase"/>
    <property type="match status" value="1"/>
</dbReference>
<gene>
    <name evidence="11 12" type="primary">thiM</name>
    <name evidence="12" type="ORF">CCHOA_05605</name>
</gene>
<keyword evidence="8 11" id="KW-0067">ATP-binding</keyword>
<dbReference type="PRINTS" id="PR01099">
    <property type="entry name" value="HYETHTZKNASE"/>
</dbReference>
<dbReference type="InterPro" id="IPR000417">
    <property type="entry name" value="Hyethyz_kinase"/>
</dbReference>
<keyword evidence="6 11" id="KW-0547">Nucleotide-binding</keyword>
<evidence type="ECO:0000256" key="2">
    <source>
        <dbReference type="ARBA" id="ARBA00001946"/>
    </source>
</evidence>
<dbReference type="Proteomes" id="UP000269019">
    <property type="component" value="Chromosome"/>
</dbReference>
<evidence type="ECO:0000256" key="7">
    <source>
        <dbReference type="ARBA" id="ARBA00022777"/>
    </source>
</evidence>
<dbReference type="RefSeq" id="WP_123927725.1">
    <property type="nucleotide sequence ID" value="NZ_CP033896.1"/>
</dbReference>
<keyword evidence="7 11" id="KW-0418">Kinase</keyword>
<keyword evidence="4 11" id="KW-0808">Transferase</keyword>
<comment type="pathway">
    <text evidence="3 11">Cofactor biosynthesis; thiamine diphosphate biosynthesis; 4-methyl-5-(2-phosphoethyl)-thiazole from 5-(2-hydroxyethyl)-4-methylthiazole: step 1/1.</text>
</comment>
<dbReference type="EC" id="2.7.1.50" evidence="11"/>
<evidence type="ECO:0000256" key="9">
    <source>
        <dbReference type="ARBA" id="ARBA00022842"/>
    </source>
</evidence>
<protein>
    <recommendedName>
        <fullName evidence="11">Hydroxyethylthiazole kinase</fullName>
        <ecNumber evidence="11">2.7.1.50</ecNumber>
    </recommendedName>
    <alternativeName>
        <fullName evidence="11">4-methyl-5-beta-hydroxyethylthiazole kinase</fullName>
        <shortName evidence="11">TH kinase</shortName>
        <shortName evidence="11">Thz kinase</shortName>
    </alternativeName>
</protein>
<dbReference type="AlphaFoldDB" id="A0A3G6J5Z3"/>
<keyword evidence="5 11" id="KW-0479">Metal-binding</keyword>
<evidence type="ECO:0000256" key="8">
    <source>
        <dbReference type="ARBA" id="ARBA00022840"/>
    </source>
</evidence>
<comment type="cofactor">
    <cofactor evidence="2 11">
        <name>Mg(2+)</name>
        <dbReference type="ChEBI" id="CHEBI:18420"/>
    </cofactor>
</comment>
<comment type="catalytic activity">
    <reaction evidence="1 11">
        <text>5-(2-hydroxyethyl)-4-methylthiazole + ATP = 4-methyl-5-(2-phosphooxyethyl)-thiazole + ADP + H(+)</text>
        <dbReference type="Rhea" id="RHEA:24212"/>
        <dbReference type="ChEBI" id="CHEBI:15378"/>
        <dbReference type="ChEBI" id="CHEBI:17957"/>
        <dbReference type="ChEBI" id="CHEBI:30616"/>
        <dbReference type="ChEBI" id="CHEBI:58296"/>
        <dbReference type="ChEBI" id="CHEBI:456216"/>
        <dbReference type="EC" id="2.7.1.50"/>
    </reaction>
</comment>
<keyword evidence="13" id="KW-1185">Reference proteome</keyword>
<dbReference type="GO" id="GO:0005524">
    <property type="term" value="F:ATP binding"/>
    <property type="evidence" value="ECO:0007669"/>
    <property type="project" value="UniProtKB-UniRule"/>
</dbReference>
<feature type="binding site" evidence="11">
    <location>
        <position position="199"/>
    </location>
    <ligand>
        <name>substrate</name>
    </ligand>
</feature>
<evidence type="ECO:0000256" key="5">
    <source>
        <dbReference type="ARBA" id="ARBA00022723"/>
    </source>
</evidence>
<feature type="binding site" evidence="11">
    <location>
        <position position="51"/>
    </location>
    <ligand>
        <name>substrate</name>
    </ligand>
</feature>
<keyword evidence="10 11" id="KW-0784">Thiamine biosynthesis</keyword>
<dbReference type="SUPFAM" id="SSF53613">
    <property type="entry name" value="Ribokinase-like"/>
    <property type="match status" value="1"/>
</dbReference>
<dbReference type="GO" id="GO:0000287">
    <property type="term" value="F:magnesium ion binding"/>
    <property type="evidence" value="ECO:0007669"/>
    <property type="project" value="UniProtKB-UniRule"/>
</dbReference>
<dbReference type="HAMAP" id="MF_00228">
    <property type="entry name" value="Thz_kinase"/>
    <property type="match status" value="1"/>
</dbReference>
<reference evidence="12 13" key="1">
    <citation type="submission" date="2018-11" db="EMBL/GenBank/DDBJ databases">
        <authorList>
            <person name="Kleinhagauer T."/>
            <person name="Glaeser S.P."/>
            <person name="Spergser J."/>
            <person name="Ruckert C."/>
            <person name="Kaempfer P."/>
            <person name="Busse H.-J."/>
        </authorList>
    </citation>
    <scope>NUCLEOTIDE SEQUENCE [LARGE SCALE GENOMIC DNA]</scope>
    <source>
        <strain evidence="12 13">200CH</strain>
    </source>
</reference>
<sequence length="275" mass="27666">MSVSRDELLKEVDTVCAAHRQQGSLVQCLTNPVVPQFTANVLLAAGASPAMCDNTHEAAEFCAIADAALVNLGNPTGDQLEAMNIVAECAAAAHSPWVMDPVAVGVLSYRTKFAKDLLRFAPTAIRGNASEISALAGVGAGGRGVDSTDSSLDAIDAARQLAAITGGIVAASGAVDVIVSRDTTITVSGGHPLMTLVVGTGCSLGALVASYLGAARRAGCSDLSAVVAAHAHAKAAGAYAAEQTTLPGSFAAAYLDGLYVVARDGFGKTVTIDQP</sequence>
<dbReference type="GO" id="GO:0009228">
    <property type="term" value="P:thiamine biosynthetic process"/>
    <property type="evidence" value="ECO:0007669"/>
    <property type="project" value="UniProtKB-KW"/>
</dbReference>
<comment type="function">
    <text evidence="11">Catalyzes the phosphorylation of the hydroxyl group of 4-methyl-5-beta-hydroxyethylthiazole (THZ).</text>
</comment>
<dbReference type="InterPro" id="IPR029056">
    <property type="entry name" value="Ribokinase-like"/>
</dbReference>
<name>A0A3G6J5Z3_9CORY</name>
<dbReference type="Pfam" id="PF02110">
    <property type="entry name" value="HK"/>
    <property type="match status" value="1"/>
</dbReference>
<organism evidence="12 13">
    <name type="scientific">Corynebacterium choanae</name>
    <dbReference type="NCBI Taxonomy" id="1862358"/>
    <lineage>
        <taxon>Bacteria</taxon>
        <taxon>Bacillati</taxon>
        <taxon>Actinomycetota</taxon>
        <taxon>Actinomycetes</taxon>
        <taxon>Mycobacteriales</taxon>
        <taxon>Corynebacteriaceae</taxon>
        <taxon>Corynebacterium</taxon>
    </lineage>
</organism>
<evidence type="ECO:0000256" key="10">
    <source>
        <dbReference type="ARBA" id="ARBA00022977"/>
    </source>
</evidence>
<dbReference type="UniPathway" id="UPA00060">
    <property type="reaction ID" value="UER00139"/>
</dbReference>
<accession>A0A3G6J5Z3</accession>
<evidence type="ECO:0000256" key="4">
    <source>
        <dbReference type="ARBA" id="ARBA00022679"/>
    </source>
</evidence>
<dbReference type="PIRSF" id="PIRSF000513">
    <property type="entry name" value="Thz_kinase"/>
    <property type="match status" value="1"/>
</dbReference>
<evidence type="ECO:0000256" key="3">
    <source>
        <dbReference type="ARBA" id="ARBA00004868"/>
    </source>
</evidence>
<dbReference type="GO" id="GO:0004417">
    <property type="term" value="F:hydroxyethylthiazole kinase activity"/>
    <property type="evidence" value="ECO:0007669"/>
    <property type="project" value="UniProtKB-UniRule"/>
</dbReference>
<proteinExistence type="inferred from homology"/>
<evidence type="ECO:0000256" key="11">
    <source>
        <dbReference type="HAMAP-Rule" id="MF_00228"/>
    </source>
</evidence>
<keyword evidence="9 11" id="KW-0460">Magnesium</keyword>
<feature type="binding site" evidence="11">
    <location>
        <position position="172"/>
    </location>
    <ligand>
        <name>ATP</name>
        <dbReference type="ChEBI" id="CHEBI:30616"/>
    </ligand>
</feature>
<dbReference type="OrthoDB" id="8909021at2"/>
<evidence type="ECO:0000313" key="12">
    <source>
        <dbReference type="EMBL" id="AZA13521.1"/>
    </source>
</evidence>